<sequence length="619" mass="68635">MPQSVTPKNIEETKKYTRVYKRFQGVDFSTDQTQVSYSRSPYALNLIPDVAGFPEKRPGWETKHSFTGKVNGLHHCVLSDGVSRILIHAGTKLYQADGTQIAEGLKDGESFSFVHRGILYLLDGQTYGALEVKNGALSYQAVTGKDCFVPTTTIGMKADGSGTAFEGFNLLSKWRKNSMIGDGKSTTFQLDTSNLDADPVTATVEGAEKTEGTDFTVNREKGTITFTAAPPVYAGGSGIDNIIVTFAKTVSGAADKINKCRFGVMYGLGSANRFFVSGNPDEKNVDWYSGLDDPTYFPDLGYTQIGADTSAIMGYLKQYENLVIVKSDNVQDAEIFLRTAEMKTDGTIIFPVKQGIKGVGAISRKTFASLRDDPLFLSRDGVFAVVSASVTQQRSVMDRSSLINARLTREGGLENACAEVWKNWYVLCVNGHCYVADASQRTAQGEGWGYEWYYWTNIPATCFLEVDGTLYFGTVEGKFCAFKDGDTMERFSDDGQPIEAVWSTLLDDFDTFGKRKTMIKKGCAVMIKPYNRSSIEVWAATEKLWEWKIREETMDIFGFADIDFGRFTFNTRDTPQVVALNRKIKKFITLQLIFRNDVVNEGFGVFGAEVSYVIGNYVK</sequence>
<dbReference type="EMBL" id="BK015531">
    <property type="protein sequence ID" value="DAE11379.1"/>
    <property type="molecule type" value="Genomic_DNA"/>
</dbReference>
<organism evidence="1">
    <name type="scientific">Myoviridae sp. ctWiL39</name>
    <dbReference type="NCBI Taxonomy" id="2825120"/>
    <lineage>
        <taxon>Viruses</taxon>
        <taxon>Duplodnaviria</taxon>
        <taxon>Heunggongvirae</taxon>
        <taxon>Uroviricota</taxon>
        <taxon>Caudoviricetes</taxon>
    </lineage>
</organism>
<evidence type="ECO:0000313" key="1">
    <source>
        <dbReference type="EMBL" id="DAE11379.1"/>
    </source>
</evidence>
<protein>
    <submittedName>
        <fullName evidence="1">Stabilization protein</fullName>
    </submittedName>
</protein>
<proteinExistence type="predicted"/>
<name>A0A8S5PXZ0_9CAUD</name>
<accession>A0A8S5PXZ0</accession>
<reference evidence="1" key="1">
    <citation type="journal article" date="2021" name="Proc. Natl. Acad. Sci. U.S.A.">
        <title>A Catalog of Tens of Thousands of Viruses from Human Metagenomes Reveals Hidden Associations with Chronic Diseases.</title>
        <authorList>
            <person name="Tisza M.J."/>
            <person name="Buck C.B."/>
        </authorList>
    </citation>
    <scope>NUCLEOTIDE SEQUENCE</scope>
    <source>
        <strain evidence="1">CtWiL39</strain>
    </source>
</reference>